<organism evidence="1 2">
    <name type="scientific">Rhodobacter flavimaris</name>
    <dbReference type="NCBI Taxonomy" id="2907145"/>
    <lineage>
        <taxon>Bacteria</taxon>
        <taxon>Pseudomonadati</taxon>
        <taxon>Pseudomonadota</taxon>
        <taxon>Alphaproteobacteria</taxon>
        <taxon>Rhodobacterales</taxon>
        <taxon>Rhodobacter group</taxon>
        <taxon>Rhodobacter</taxon>
    </lineage>
</organism>
<dbReference type="EMBL" id="JAJUOS010000018">
    <property type="protein sequence ID" value="MCE5975116.1"/>
    <property type="molecule type" value="Genomic_DNA"/>
</dbReference>
<accession>A0ABS8Z372</accession>
<proteinExistence type="predicted"/>
<dbReference type="Proteomes" id="UP001521181">
    <property type="component" value="Unassembled WGS sequence"/>
</dbReference>
<keyword evidence="2" id="KW-1185">Reference proteome</keyword>
<sequence length="126" mass="13344">MQIQDHLDQLLSDAPGCSLATFGDLSSGLILKWSAPSPCPREVLDQLSEQSSGCFALLDPALLPEGVPAPEYGQAVMAFTDRATRVFARSAEAPDDIVGAMFAPQTDANALLELTREAAEKLASPQ</sequence>
<evidence type="ECO:0000313" key="1">
    <source>
        <dbReference type="EMBL" id="MCE5975116.1"/>
    </source>
</evidence>
<protein>
    <submittedName>
        <fullName evidence="1">Uncharacterized protein</fullName>
    </submittedName>
</protein>
<evidence type="ECO:0000313" key="2">
    <source>
        <dbReference type="Proteomes" id="UP001521181"/>
    </source>
</evidence>
<name>A0ABS8Z372_9RHOB</name>
<dbReference type="RefSeq" id="WP_233678036.1">
    <property type="nucleotide sequence ID" value="NZ_JAJUOS010000018.1"/>
</dbReference>
<comment type="caution">
    <text evidence="1">The sequence shown here is derived from an EMBL/GenBank/DDBJ whole genome shotgun (WGS) entry which is preliminary data.</text>
</comment>
<gene>
    <name evidence="1" type="ORF">LZA78_16705</name>
</gene>
<reference evidence="1 2" key="1">
    <citation type="submission" date="2021-12" db="EMBL/GenBank/DDBJ databases">
        <title>Sinirhodobacter sp. WL0062 is a bacterium isolated from seawater.</title>
        <authorList>
            <person name="Wang L."/>
            <person name="He W."/>
            <person name="Zhang D.-F."/>
        </authorList>
    </citation>
    <scope>NUCLEOTIDE SEQUENCE [LARGE SCALE GENOMIC DNA]</scope>
    <source>
        <strain evidence="1 2">WL0062</strain>
    </source>
</reference>